<evidence type="ECO:0000256" key="3">
    <source>
        <dbReference type="ARBA" id="ARBA00022989"/>
    </source>
</evidence>
<evidence type="ECO:0000313" key="10">
    <source>
        <dbReference type="Proteomes" id="UP000057088"/>
    </source>
</evidence>
<dbReference type="GO" id="GO:0044781">
    <property type="term" value="P:bacterial-type flagellum organization"/>
    <property type="evidence" value="ECO:0007669"/>
    <property type="project" value="UniProtKB-UniRule"/>
</dbReference>
<dbReference type="KEGG" id="vfl:AL536_09855"/>
<keyword evidence="4 7" id="KW-0472">Membrane</keyword>
<dbReference type="NCBIfam" id="TIGR03500">
    <property type="entry name" value="FliO_TIGR"/>
    <property type="match status" value="1"/>
</dbReference>
<organism evidence="9 11">
    <name type="scientific">Vibrio fluvialis</name>
    <dbReference type="NCBI Taxonomy" id="676"/>
    <lineage>
        <taxon>Bacteria</taxon>
        <taxon>Pseudomonadati</taxon>
        <taxon>Pseudomonadota</taxon>
        <taxon>Gammaproteobacteria</taxon>
        <taxon>Vibrionales</taxon>
        <taxon>Vibrionaceae</taxon>
        <taxon>Vibrio</taxon>
    </lineage>
</organism>
<keyword evidence="1 7" id="KW-1003">Cell membrane</keyword>
<feature type="transmembrane region" description="Helical" evidence="7">
    <location>
        <begin position="26"/>
        <end position="45"/>
    </location>
</feature>
<evidence type="ECO:0000256" key="7">
    <source>
        <dbReference type="RuleBase" id="RU362064"/>
    </source>
</evidence>
<accession>A0AAX2LQT7</accession>
<dbReference type="InterPro" id="IPR052205">
    <property type="entry name" value="FliO/MopB"/>
</dbReference>
<comment type="subcellular location">
    <subcellularLocation>
        <location evidence="7">Cell membrane</location>
    </subcellularLocation>
    <subcellularLocation>
        <location evidence="7">Bacterial flagellum basal body</location>
    </subcellularLocation>
</comment>
<dbReference type="GeneID" id="29385481"/>
<evidence type="ECO:0000256" key="2">
    <source>
        <dbReference type="ARBA" id="ARBA00022692"/>
    </source>
</evidence>
<evidence type="ECO:0000256" key="6">
    <source>
        <dbReference type="ARBA" id="ARBA00037937"/>
    </source>
</evidence>
<evidence type="ECO:0000313" key="9">
    <source>
        <dbReference type="EMBL" id="SUP21421.1"/>
    </source>
</evidence>
<sequence length="129" mass="14347">MNKFIGLALVSTPALAVENSQLDLATTFGSLLFVIALILFMAWLLKRMRVPAFGHQKGLNVVRQLPVGTKERVMIVQAGEEQFLIGVTSQSIQLISKLETPLKQEELESTPFSNQLAQLLKKHDKKTSE</sequence>
<keyword evidence="5 7" id="KW-0975">Bacterial flagellum</keyword>
<keyword evidence="2 7" id="KW-0812">Transmembrane</keyword>
<protein>
    <recommendedName>
        <fullName evidence="7">Flagellar protein</fullName>
    </recommendedName>
</protein>
<dbReference type="Pfam" id="PF04347">
    <property type="entry name" value="FliO"/>
    <property type="match status" value="1"/>
</dbReference>
<evidence type="ECO:0000256" key="5">
    <source>
        <dbReference type="ARBA" id="ARBA00023143"/>
    </source>
</evidence>
<keyword evidence="3 7" id="KW-1133">Transmembrane helix</keyword>
<dbReference type="RefSeq" id="WP_020430693.1">
    <property type="nucleotide sequence ID" value="NZ_AP028128.1"/>
</dbReference>
<keyword evidence="9" id="KW-0282">Flagellum</keyword>
<keyword evidence="9" id="KW-0969">Cilium</keyword>
<dbReference type="Proteomes" id="UP000254626">
    <property type="component" value="Unassembled WGS sequence"/>
</dbReference>
<gene>
    <name evidence="9" type="primary">fliO</name>
    <name evidence="8" type="ORF">AL536_09855</name>
    <name evidence="9" type="ORF">NCTC11327_00701</name>
</gene>
<evidence type="ECO:0000256" key="4">
    <source>
        <dbReference type="ARBA" id="ARBA00023136"/>
    </source>
</evidence>
<evidence type="ECO:0000313" key="8">
    <source>
        <dbReference type="EMBL" id="AMF93806.1"/>
    </source>
</evidence>
<keyword evidence="9" id="KW-0966">Cell projection</keyword>
<reference evidence="9 11" key="3">
    <citation type="submission" date="2018-06" db="EMBL/GenBank/DDBJ databases">
        <authorList>
            <consortium name="Pathogen Informatics"/>
            <person name="Doyle S."/>
        </authorList>
    </citation>
    <scope>NUCLEOTIDE SEQUENCE [LARGE SCALE GENOMIC DNA]</scope>
    <source>
        <strain evidence="9 11">NCTC11327</strain>
    </source>
</reference>
<evidence type="ECO:0000256" key="1">
    <source>
        <dbReference type="ARBA" id="ARBA00022475"/>
    </source>
</evidence>
<reference evidence="8" key="2">
    <citation type="submission" date="2018-01" db="EMBL/GenBank/DDBJ databases">
        <title>FDA dAtabase for Regulatory Grade micrObial Sequences (FDA-ARGOS): Supporting development and validation of Infectious Disease Dx tests.</title>
        <authorList>
            <person name="Hoffmann M."/>
            <person name="Allard M."/>
            <person name="Evans P."/>
            <person name="Brown E."/>
            <person name="Tallon L."/>
            <person name="Sadzewicz L."/>
            <person name="Sengamalay N."/>
            <person name="Ott S."/>
            <person name="Godinez A."/>
            <person name="Nagaraj S."/>
            <person name="Vyas G."/>
            <person name="Aluvathingal J."/>
            <person name="Nadendla S."/>
            <person name="Geyer C."/>
            <person name="Sichtig H."/>
        </authorList>
    </citation>
    <scope>NUCLEOTIDE SEQUENCE</scope>
    <source>
        <strain evidence="8">ATCC 33809</strain>
    </source>
</reference>
<dbReference type="EMBL" id="UHIP01000001">
    <property type="protein sequence ID" value="SUP21421.1"/>
    <property type="molecule type" value="Genomic_DNA"/>
</dbReference>
<name>A0AAX2LQT7_VIBFL</name>
<dbReference type="PANTHER" id="PTHR38766:SF1">
    <property type="entry name" value="FLAGELLAR PROTEIN FLIO"/>
    <property type="match status" value="1"/>
</dbReference>
<dbReference type="GO" id="GO:0009425">
    <property type="term" value="C:bacterial-type flagellum basal body"/>
    <property type="evidence" value="ECO:0007669"/>
    <property type="project" value="UniProtKB-SubCell"/>
</dbReference>
<evidence type="ECO:0000313" key="11">
    <source>
        <dbReference type="Proteomes" id="UP000254626"/>
    </source>
</evidence>
<keyword evidence="10" id="KW-1185">Reference proteome</keyword>
<dbReference type="GO" id="GO:0005886">
    <property type="term" value="C:plasma membrane"/>
    <property type="evidence" value="ECO:0007669"/>
    <property type="project" value="UniProtKB-SubCell"/>
</dbReference>
<dbReference type="PANTHER" id="PTHR38766">
    <property type="entry name" value="FLAGELLAR PROTEIN FLIO"/>
    <property type="match status" value="1"/>
</dbReference>
<proteinExistence type="inferred from homology"/>
<dbReference type="Proteomes" id="UP000057088">
    <property type="component" value="Chromosome 2"/>
</dbReference>
<comment type="similarity">
    <text evidence="6 7">Belongs to the FliO/MopB family.</text>
</comment>
<dbReference type="InterPro" id="IPR022781">
    <property type="entry name" value="Flagellar_biosynth_FliO"/>
</dbReference>
<dbReference type="EMBL" id="CP014035">
    <property type="protein sequence ID" value="AMF93806.1"/>
    <property type="molecule type" value="Genomic_DNA"/>
</dbReference>
<dbReference type="AlphaFoldDB" id="A0AAX2LQT7"/>
<reference evidence="10" key="1">
    <citation type="submission" date="2015-12" db="EMBL/GenBank/DDBJ databases">
        <title>FDA dAtabase for Regulatory Grade micrObial Sequences (FDA-ARGOS): Supporting development and validation of Infectious Disease Dx tests.</title>
        <authorList>
            <person name="Hoffmann M."/>
            <person name="Allard M."/>
            <person name="Evans P."/>
            <person name="Brown E."/>
            <person name="Tallon L.J."/>
            <person name="Sadzewicz L."/>
            <person name="Sengamalay N."/>
            <person name="Ott S."/>
            <person name="Godinez A."/>
            <person name="Nagaraj S."/>
            <person name="Vyas G."/>
            <person name="Aluvathingal J."/>
            <person name="Nadendla S."/>
            <person name="Geyer C."/>
            <person name="Sichtig H."/>
        </authorList>
    </citation>
    <scope>NUCLEOTIDE SEQUENCE [LARGE SCALE GENOMIC DNA]</scope>
    <source>
        <strain evidence="10">ATCC 33809</strain>
    </source>
</reference>